<dbReference type="InterPro" id="IPR009008">
    <property type="entry name" value="Val/Leu/Ile-tRNA-synth_edit"/>
</dbReference>
<keyword evidence="2" id="KW-0436">Ligase</keyword>
<evidence type="ECO:0000313" key="12">
    <source>
        <dbReference type="Proteomes" id="UP000177921"/>
    </source>
</evidence>
<dbReference type="InterPro" id="IPR009080">
    <property type="entry name" value="tRNAsynth_Ia_anticodon-bd"/>
</dbReference>
<sequence>MTKHSFKRVDADPNFVAEEETLLKRYYEEGIVDQYLHKNDSSKKHFTFFDGPITANNPMGVHHGWGRTYKDLWQKYKNLQGYKQRFQNGFDCQGLWVEVEVEKELGFTNKKQIEEYGIEKFVELCKARVNKYSKIQTDQSKRLGYFMDWDHSYYTMSDANNYMIWHFLKVCHEQGWIYKGHDSVPWCPRCQTAISQHEMLTEDYKELVHDSVYLELPIQGRQHEFLLIWTTTPWTIPANIAVAVDPKLKYALVEGTSGDKFWVAEDAVERIFGSEKKGILQTVLGKELVGWRYTAPFDHLPAVKSVQVDNPDTFHSVVATDPLILPIVTTEGTGLVHTAVSAGSEDFKLGKLRGLPLIPVIDDEANYLSDGFGEFSGKNAKKHPELIIDFLKKQDASGHPCLFKVERYKHRYPACWRCKTELVWKVADEWYISMDQPGKDGRTLRSRMQSVAQKITWLPDFGLERELDWLANMHDWLISKPNRYWGLALPIYECECGHVQVLGSPAELQEKAVSGWDQFAGHSPHKPHIDQVKISCEKCGKAVSRINDVGNVWLDAGVIPFSTLLDPQTGTPSFIGNQTYFKAWFPADLITESFPGQFKNWFYSMIAMSTVLVDEPSFKTVLGYASVLAEDGRPMHKSWGNAIEFNEAAGKIGVDIMRWVYLRQPPTQNLLFGYKKTDEVRRQFHLILWNSYRFFVNASLDAGWSPTKLSAPTHVLDRWLLSRLSGTIRTVTQALDTYSTAPAALALENFVNELSTWYLRRSRQRLGLTADSKERAQALSTFYLVLRDLSLILSPLMPYLPDRIYTNLTGESSVHLGSYPEAHDQDLTLEEAMLMVQNLVEKGHAARKAAGIRLRQPLASLTTSADLSPDLQALLMDELNVKQVIFDKQSNSPLTLDTTLTPALVSEGQARDLIRALQAERKKLGLAPTDQIIATIPVSLPDWTAEIQKKTGATSLTVGTTLSVQKA</sequence>
<dbReference type="GO" id="GO:0006428">
    <property type="term" value="P:isoleucyl-tRNA aminoacylation"/>
    <property type="evidence" value="ECO:0007669"/>
    <property type="project" value="InterPro"/>
</dbReference>
<dbReference type="GO" id="GO:0002161">
    <property type="term" value="F:aminoacyl-tRNA deacylase activity"/>
    <property type="evidence" value="ECO:0007669"/>
    <property type="project" value="InterPro"/>
</dbReference>
<evidence type="ECO:0000256" key="8">
    <source>
        <dbReference type="ARBA" id="ARBA00048359"/>
    </source>
</evidence>
<dbReference type="GO" id="GO:0004822">
    <property type="term" value="F:isoleucine-tRNA ligase activity"/>
    <property type="evidence" value="ECO:0007669"/>
    <property type="project" value="UniProtKB-EC"/>
</dbReference>
<evidence type="ECO:0000256" key="7">
    <source>
        <dbReference type="ARBA" id="ARBA00025217"/>
    </source>
</evidence>
<dbReference type="Gene3D" id="3.40.50.620">
    <property type="entry name" value="HUPs"/>
    <property type="match status" value="2"/>
</dbReference>
<dbReference type="InterPro" id="IPR002300">
    <property type="entry name" value="aa-tRNA-synth_Ia"/>
</dbReference>
<dbReference type="InterPro" id="IPR023586">
    <property type="entry name" value="Ile-tRNA-ligase_type2"/>
</dbReference>
<dbReference type="PRINTS" id="PR00984">
    <property type="entry name" value="TRNASYNTHILE"/>
</dbReference>
<gene>
    <name evidence="11" type="ORF">A2618_03095</name>
</gene>
<dbReference type="SUPFAM" id="SSF52374">
    <property type="entry name" value="Nucleotidylyl transferase"/>
    <property type="match status" value="1"/>
</dbReference>
<evidence type="ECO:0000256" key="1">
    <source>
        <dbReference type="ARBA" id="ARBA00013165"/>
    </source>
</evidence>
<evidence type="ECO:0000256" key="4">
    <source>
        <dbReference type="ARBA" id="ARBA00022840"/>
    </source>
</evidence>
<dbReference type="PANTHER" id="PTHR42780:SF1">
    <property type="entry name" value="ISOLEUCINE--TRNA LIGASE, CYTOPLASMIC"/>
    <property type="match status" value="1"/>
</dbReference>
<dbReference type="GO" id="GO:0005524">
    <property type="term" value="F:ATP binding"/>
    <property type="evidence" value="ECO:0007669"/>
    <property type="project" value="UniProtKB-KW"/>
</dbReference>
<dbReference type="PANTHER" id="PTHR42780">
    <property type="entry name" value="SOLEUCYL-TRNA SYNTHETASE"/>
    <property type="match status" value="1"/>
</dbReference>
<comment type="catalytic activity">
    <reaction evidence="8">
        <text>tRNA(Ile) + L-isoleucine + ATP = L-isoleucyl-tRNA(Ile) + AMP + diphosphate</text>
        <dbReference type="Rhea" id="RHEA:11060"/>
        <dbReference type="Rhea" id="RHEA-COMP:9666"/>
        <dbReference type="Rhea" id="RHEA-COMP:9695"/>
        <dbReference type="ChEBI" id="CHEBI:30616"/>
        <dbReference type="ChEBI" id="CHEBI:33019"/>
        <dbReference type="ChEBI" id="CHEBI:58045"/>
        <dbReference type="ChEBI" id="CHEBI:78442"/>
        <dbReference type="ChEBI" id="CHEBI:78528"/>
        <dbReference type="ChEBI" id="CHEBI:456215"/>
        <dbReference type="EC" id="6.1.1.5"/>
    </reaction>
</comment>
<dbReference type="GO" id="GO:0000049">
    <property type="term" value="F:tRNA binding"/>
    <property type="evidence" value="ECO:0007669"/>
    <property type="project" value="InterPro"/>
</dbReference>
<dbReference type="Pfam" id="PF19302">
    <property type="entry name" value="DUF5915"/>
    <property type="match status" value="1"/>
</dbReference>
<evidence type="ECO:0000256" key="2">
    <source>
        <dbReference type="ARBA" id="ARBA00022598"/>
    </source>
</evidence>
<comment type="function">
    <text evidence="7">Catalyzes the attachment of isoleucine to tRNA(Ile). As IleRS can inadvertently accommodate and process structurally similar amino acids such as valine, to avoid such errors it has two additional distinct tRNA(Ile)-dependent editing activities. One activity is designated as 'pretransfer' editing and involves the hydrolysis of activated Val-AMP. The other activity is designated 'posttransfer' editing and involves deacylation of mischarged Val-tRNA(Ile).</text>
</comment>
<dbReference type="InterPro" id="IPR033709">
    <property type="entry name" value="Anticodon_Ile_ABEc"/>
</dbReference>
<reference evidence="11 12" key="1">
    <citation type="journal article" date="2016" name="Nat. Commun.">
        <title>Thousands of microbial genomes shed light on interconnected biogeochemical processes in an aquifer system.</title>
        <authorList>
            <person name="Anantharaman K."/>
            <person name="Brown C.T."/>
            <person name="Hug L.A."/>
            <person name="Sharon I."/>
            <person name="Castelle C.J."/>
            <person name="Probst A.J."/>
            <person name="Thomas B.C."/>
            <person name="Singh A."/>
            <person name="Wilkins M.J."/>
            <person name="Karaoz U."/>
            <person name="Brodie E.L."/>
            <person name="Williams K.H."/>
            <person name="Hubbard S.S."/>
            <person name="Banfield J.F."/>
        </authorList>
    </citation>
    <scope>NUCLEOTIDE SEQUENCE [LARGE SCALE GENOMIC DNA]</scope>
</reference>
<dbReference type="Proteomes" id="UP000177921">
    <property type="component" value="Unassembled WGS sequence"/>
</dbReference>
<accession>A0A1F5FXM9</accession>
<evidence type="ECO:0000256" key="3">
    <source>
        <dbReference type="ARBA" id="ARBA00022741"/>
    </source>
</evidence>
<protein>
    <recommendedName>
        <fullName evidence="1">isoleucine--tRNA ligase</fullName>
        <ecNumber evidence="1">6.1.1.5</ecNumber>
    </recommendedName>
</protein>
<comment type="caution">
    <text evidence="11">The sequence shown here is derived from an EMBL/GenBank/DDBJ whole genome shotgun (WGS) entry which is preliminary data.</text>
</comment>
<keyword evidence="5" id="KW-0648">Protein biosynthesis</keyword>
<dbReference type="Pfam" id="PF08264">
    <property type="entry name" value="Anticodon_1"/>
    <property type="match status" value="1"/>
</dbReference>
<dbReference type="SUPFAM" id="SSF50677">
    <property type="entry name" value="ValRS/IleRS/LeuRS editing domain"/>
    <property type="match status" value="1"/>
</dbReference>
<dbReference type="Gene3D" id="1.10.730.10">
    <property type="entry name" value="Isoleucyl-tRNA Synthetase, Domain 1"/>
    <property type="match status" value="1"/>
</dbReference>
<proteinExistence type="predicted"/>
<dbReference type="InterPro" id="IPR013155">
    <property type="entry name" value="M/V/L/I-tRNA-synth_anticd-bd"/>
</dbReference>
<dbReference type="EMBL" id="MFAR01000038">
    <property type="protein sequence ID" value="OGD84352.1"/>
    <property type="molecule type" value="Genomic_DNA"/>
</dbReference>
<dbReference type="AlphaFoldDB" id="A0A1F5FXM9"/>
<name>A0A1F5FXM9_9BACT</name>
<feature type="domain" description="Aminoacyl-tRNA synthetase class Ia" evidence="9">
    <location>
        <begin position="23"/>
        <end position="667"/>
    </location>
</feature>
<dbReference type="Pfam" id="PF00133">
    <property type="entry name" value="tRNA-synt_1"/>
    <property type="match status" value="1"/>
</dbReference>
<organism evidence="11 12">
    <name type="scientific">Candidatus Collierbacteria bacterium RIFOXYD1_FULL_46_26</name>
    <dbReference type="NCBI Taxonomy" id="1817732"/>
    <lineage>
        <taxon>Bacteria</taxon>
        <taxon>Candidatus Collieribacteriota</taxon>
    </lineage>
</organism>
<keyword evidence="4" id="KW-0067">ATP-binding</keyword>
<evidence type="ECO:0000259" key="9">
    <source>
        <dbReference type="Pfam" id="PF00133"/>
    </source>
</evidence>
<dbReference type="CDD" id="cd07961">
    <property type="entry name" value="Anticodon_Ia_Ile_ABEc"/>
    <property type="match status" value="1"/>
</dbReference>
<evidence type="ECO:0000313" key="11">
    <source>
        <dbReference type="EMBL" id="OGD84352.1"/>
    </source>
</evidence>
<dbReference type="EC" id="6.1.1.5" evidence="1"/>
<dbReference type="InterPro" id="IPR002301">
    <property type="entry name" value="Ile-tRNA-ligase"/>
</dbReference>
<keyword evidence="6" id="KW-0030">Aminoacyl-tRNA synthetase</keyword>
<dbReference type="InterPro" id="IPR014729">
    <property type="entry name" value="Rossmann-like_a/b/a_fold"/>
</dbReference>
<evidence type="ECO:0000256" key="6">
    <source>
        <dbReference type="ARBA" id="ARBA00023146"/>
    </source>
</evidence>
<keyword evidence="3" id="KW-0547">Nucleotide-binding</keyword>
<evidence type="ECO:0000256" key="5">
    <source>
        <dbReference type="ARBA" id="ARBA00022917"/>
    </source>
</evidence>
<dbReference type="SUPFAM" id="SSF47323">
    <property type="entry name" value="Anticodon-binding domain of a subclass of class I aminoacyl-tRNA synthetases"/>
    <property type="match status" value="1"/>
</dbReference>
<feature type="domain" description="Methionyl/Valyl/Leucyl/Isoleucyl-tRNA synthetase anticodon-binding" evidence="10">
    <location>
        <begin position="717"/>
        <end position="858"/>
    </location>
</feature>
<dbReference type="Gene3D" id="3.90.740.10">
    <property type="entry name" value="Valyl/Leucyl/Isoleucyl-tRNA synthetase, editing domain"/>
    <property type="match status" value="1"/>
</dbReference>
<evidence type="ECO:0000259" key="10">
    <source>
        <dbReference type="Pfam" id="PF08264"/>
    </source>
</evidence>